<reference evidence="7 8" key="1">
    <citation type="submission" date="2015-09" db="EMBL/GenBank/DDBJ databases">
        <title>Draft genome of the scarab beetle Oryctes borbonicus.</title>
        <authorList>
            <person name="Meyer J.M."/>
            <person name="Markov G.V."/>
            <person name="Baskaran P."/>
            <person name="Herrmann M."/>
            <person name="Sommer R.J."/>
            <person name="Roedelsperger C."/>
        </authorList>
    </citation>
    <scope>NUCLEOTIDE SEQUENCE [LARGE SCALE GENOMIC DNA]</scope>
    <source>
        <strain evidence="7">OB123</strain>
        <tissue evidence="7">Whole animal</tissue>
    </source>
</reference>
<dbReference type="GO" id="GO:0045296">
    <property type="term" value="F:cadherin binding"/>
    <property type="evidence" value="ECO:0007669"/>
    <property type="project" value="TreeGrafter"/>
</dbReference>
<dbReference type="GO" id="GO:0044331">
    <property type="term" value="P:cell-cell adhesion mediated by cadherin"/>
    <property type="evidence" value="ECO:0007669"/>
    <property type="project" value="TreeGrafter"/>
</dbReference>
<evidence type="ECO:0000313" key="8">
    <source>
        <dbReference type="Proteomes" id="UP000051574"/>
    </source>
</evidence>
<dbReference type="OrthoDB" id="10029135at2759"/>
<evidence type="ECO:0000256" key="1">
    <source>
        <dbReference type="ARBA" id="ARBA00004370"/>
    </source>
</evidence>
<dbReference type="SUPFAM" id="SSF49313">
    <property type="entry name" value="Cadherin-like"/>
    <property type="match status" value="2"/>
</dbReference>
<sequence>IFTREEYEATVPENVPDYFVTDVMAIDPDTIKKITYVIHQGPTDLFRIDENSGAIYTTRGLDYEKDSEHILVIGTLENMSDTKGSTTKVIVKVEDRNDIPPVFTKIPPPIMLEDDTPIGTSVYDLEATDSDGTAPGNKVRYEIIGRGKATKYFQIDPDTGKLKVTNDLKKEVDTEYQIDVRAYDLGEPQLSSVITLDIYIQHVATVAPEVGLRFADNSYSIQVAENATVGTLIKTLTIVNSRAHGGNIPLRCQITSGNAEGK</sequence>
<dbReference type="Gene3D" id="2.60.40.60">
    <property type="entry name" value="Cadherins"/>
    <property type="match status" value="2"/>
</dbReference>
<evidence type="ECO:0000313" key="7">
    <source>
        <dbReference type="EMBL" id="KRT82262.1"/>
    </source>
</evidence>
<dbReference type="GO" id="GO:0005509">
    <property type="term" value="F:calcium ion binding"/>
    <property type="evidence" value="ECO:0007669"/>
    <property type="project" value="UniProtKB-UniRule"/>
</dbReference>
<dbReference type="FunFam" id="2.60.40.60:FF:000232">
    <property type="entry name" value="Neural-cadherin"/>
    <property type="match status" value="1"/>
</dbReference>
<feature type="non-terminal residue" evidence="7">
    <location>
        <position position="262"/>
    </location>
</feature>
<keyword evidence="3 5" id="KW-0106">Calcium</keyword>
<dbReference type="Proteomes" id="UP000051574">
    <property type="component" value="Unassembled WGS sequence"/>
</dbReference>
<dbReference type="PANTHER" id="PTHR24027:SF438">
    <property type="entry name" value="CADHERIN 23"/>
    <property type="match status" value="1"/>
</dbReference>
<dbReference type="PRINTS" id="PR00205">
    <property type="entry name" value="CADHERIN"/>
</dbReference>
<dbReference type="EMBL" id="LJIG01009847">
    <property type="protein sequence ID" value="KRT82262.1"/>
    <property type="molecule type" value="Genomic_DNA"/>
</dbReference>
<dbReference type="FunFam" id="2.60.40.60:FF:000403">
    <property type="entry name" value="Protocadherin 15"/>
    <property type="match status" value="1"/>
</dbReference>
<dbReference type="InterPro" id="IPR039808">
    <property type="entry name" value="Cadherin"/>
</dbReference>
<evidence type="ECO:0000256" key="4">
    <source>
        <dbReference type="ARBA" id="ARBA00023136"/>
    </source>
</evidence>
<dbReference type="GO" id="GO:0034332">
    <property type="term" value="P:adherens junction organization"/>
    <property type="evidence" value="ECO:0007669"/>
    <property type="project" value="TreeGrafter"/>
</dbReference>
<dbReference type="GO" id="GO:0007156">
    <property type="term" value="P:homophilic cell adhesion via plasma membrane adhesion molecules"/>
    <property type="evidence" value="ECO:0007669"/>
    <property type="project" value="InterPro"/>
</dbReference>
<evidence type="ECO:0000259" key="6">
    <source>
        <dbReference type="PROSITE" id="PS50268"/>
    </source>
</evidence>
<dbReference type="GO" id="GO:0008013">
    <property type="term" value="F:beta-catenin binding"/>
    <property type="evidence" value="ECO:0007669"/>
    <property type="project" value="TreeGrafter"/>
</dbReference>
<accession>A0A0T6B4R2</accession>
<dbReference type="GO" id="GO:0016339">
    <property type="term" value="P:calcium-dependent cell-cell adhesion via plasma membrane cell adhesion molecules"/>
    <property type="evidence" value="ECO:0007669"/>
    <property type="project" value="TreeGrafter"/>
</dbReference>
<keyword evidence="4" id="KW-0472">Membrane</keyword>
<dbReference type="GO" id="GO:0016342">
    <property type="term" value="C:catenin complex"/>
    <property type="evidence" value="ECO:0007669"/>
    <property type="project" value="TreeGrafter"/>
</dbReference>
<dbReference type="Pfam" id="PF00028">
    <property type="entry name" value="Cadherin"/>
    <property type="match status" value="2"/>
</dbReference>
<dbReference type="GO" id="GO:0005912">
    <property type="term" value="C:adherens junction"/>
    <property type="evidence" value="ECO:0007669"/>
    <property type="project" value="TreeGrafter"/>
</dbReference>
<organism evidence="7 8">
    <name type="scientific">Oryctes borbonicus</name>
    <dbReference type="NCBI Taxonomy" id="1629725"/>
    <lineage>
        <taxon>Eukaryota</taxon>
        <taxon>Metazoa</taxon>
        <taxon>Ecdysozoa</taxon>
        <taxon>Arthropoda</taxon>
        <taxon>Hexapoda</taxon>
        <taxon>Insecta</taxon>
        <taxon>Pterygota</taxon>
        <taxon>Neoptera</taxon>
        <taxon>Endopterygota</taxon>
        <taxon>Coleoptera</taxon>
        <taxon>Polyphaga</taxon>
        <taxon>Scarabaeiformia</taxon>
        <taxon>Scarabaeidae</taxon>
        <taxon>Dynastinae</taxon>
        <taxon>Oryctes</taxon>
    </lineage>
</organism>
<feature type="non-terminal residue" evidence="7">
    <location>
        <position position="1"/>
    </location>
</feature>
<name>A0A0T6B4R2_9SCAR</name>
<gene>
    <name evidence="7" type="ORF">AMK59_3625</name>
</gene>
<feature type="domain" description="Cadherin" evidence="6">
    <location>
        <begin position="104"/>
        <end position="210"/>
    </location>
</feature>
<protein>
    <submittedName>
        <fullName evidence="7">Cadherin</fullName>
    </submittedName>
</protein>
<keyword evidence="8" id="KW-1185">Reference proteome</keyword>
<dbReference type="AlphaFoldDB" id="A0A0T6B4R2"/>
<proteinExistence type="predicted"/>
<dbReference type="GO" id="GO:0016477">
    <property type="term" value="P:cell migration"/>
    <property type="evidence" value="ECO:0007669"/>
    <property type="project" value="TreeGrafter"/>
</dbReference>
<dbReference type="CDD" id="cd11304">
    <property type="entry name" value="Cadherin_repeat"/>
    <property type="match status" value="2"/>
</dbReference>
<evidence type="ECO:0000256" key="3">
    <source>
        <dbReference type="ARBA" id="ARBA00022837"/>
    </source>
</evidence>
<dbReference type="InterPro" id="IPR002126">
    <property type="entry name" value="Cadherin-like_dom"/>
</dbReference>
<dbReference type="SMART" id="SM00112">
    <property type="entry name" value="CA"/>
    <property type="match status" value="2"/>
</dbReference>
<keyword evidence="2" id="KW-0677">Repeat</keyword>
<comment type="caution">
    <text evidence="7">The sequence shown here is derived from an EMBL/GenBank/DDBJ whole genome shotgun (WGS) entry which is preliminary data.</text>
</comment>
<dbReference type="InterPro" id="IPR015919">
    <property type="entry name" value="Cadherin-like_sf"/>
</dbReference>
<feature type="domain" description="Cadherin" evidence="6">
    <location>
        <begin position="3"/>
        <end position="103"/>
    </location>
</feature>
<evidence type="ECO:0000256" key="5">
    <source>
        <dbReference type="PROSITE-ProRule" id="PRU00043"/>
    </source>
</evidence>
<dbReference type="GO" id="GO:0000902">
    <property type="term" value="P:cell morphogenesis"/>
    <property type="evidence" value="ECO:0007669"/>
    <property type="project" value="TreeGrafter"/>
</dbReference>
<dbReference type="PANTHER" id="PTHR24027">
    <property type="entry name" value="CADHERIN-23"/>
    <property type="match status" value="1"/>
</dbReference>
<evidence type="ECO:0000256" key="2">
    <source>
        <dbReference type="ARBA" id="ARBA00022737"/>
    </source>
</evidence>
<comment type="subcellular location">
    <subcellularLocation>
        <location evidence="1">Membrane</location>
    </subcellularLocation>
</comment>
<dbReference type="PROSITE" id="PS50268">
    <property type="entry name" value="CADHERIN_2"/>
    <property type="match status" value="2"/>
</dbReference>
<dbReference type="GO" id="GO:0007043">
    <property type="term" value="P:cell-cell junction assembly"/>
    <property type="evidence" value="ECO:0007669"/>
    <property type="project" value="TreeGrafter"/>
</dbReference>